<organism evidence="2 3">
    <name type="scientific">Luteimonas soli</name>
    <dbReference type="NCBI Taxonomy" id="1648966"/>
    <lineage>
        <taxon>Bacteria</taxon>
        <taxon>Pseudomonadati</taxon>
        <taxon>Pseudomonadota</taxon>
        <taxon>Gammaproteobacteria</taxon>
        <taxon>Lysobacterales</taxon>
        <taxon>Lysobacteraceae</taxon>
        <taxon>Luteimonas</taxon>
    </lineage>
</organism>
<sequence>MSRALFPGWRPSDDEAARLAPVAAALRGGTRKLQLRLQVRRPDQWHATLCFIGYDVGHLVTPPLLDAFAAAAARIPPHRFSIERLTYWPQSGAVVALPFGCPPLQALCDATRDATRRCGISPLQATTQPHVTLAYLDKHLASQDWLRDIDCTTAGPFVVDRFELLFNPGGRYDALESWTLAGAELPRPPEQGTLL</sequence>
<dbReference type="SUPFAM" id="SSF55144">
    <property type="entry name" value="LigT-like"/>
    <property type="match status" value="1"/>
</dbReference>
<dbReference type="Gene3D" id="3.90.1140.10">
    <property type="entry name" value="Cyclic phosphodiesterase"/>
    <property type="match status" value="1"/>
</dbReference>
<gene>
    <name evidence="2" type="ORF">ACFONC_03015</name>
</gene>
<dbReference type="EMBL" id="JBHRYA010000001">
    <property type="protein sequence ID" value="MFC3715120.1"/>
    <property type="molecule type" value="Genomic_DNA"/>
</dbReference>
<dbReference type="Pfam" id="PF13563">
    <property type="entry name" value="2_5_RNA_ligase2"/>
    <property type="match status" value="1"/>
</dbReference>
<protein>
    <submittedName>
        <fullName evidence="2">2'-5' RNA ligase family protein</fullName>
    </submittedName>
</protein>
<dbReference type="InterPro" id="IPR004175">
    <property type="entry name" value="RNA_CPDase"/>
</dbReference>
<dbReference type="RefSeq" id="WP_386742146.1">
    <property type="nucleotide sequence ID" value="NZ_JBHRYA010000001.1"/>
</dbReference>
<accession>A0ABV7XG42</accession>
<keyword evidence="1" id="KW-0378">Hydrolase</keyword>
<dbReference type="GO" id="GO:0016874">
    <property type="term" value="F:ligase activity"/>
    <property type="evidence" value="ECO:0007669"/>
    <property type="project" value="UniProtKB-KW"/>
</dbReference>
<reference evidence="3" key="1">
    <citation type="journal article" date="2019" name="Int. J. Syst. Evol. Microbiol.">
        <title>The Global Catalogue of Microorganisms (GCM) 10K type strain sequencing project: providing services to taxonomists for standard genome sequencing and annotation.</title>
        <authorList>
            <consortium name="The Broad Institute Genomics Platform"/>
            <consortium name="The Broad Institute Genome Sequencing Center for Infectious Disease"/>
            <person name="Wu L."/>
            <person name="Ma J."/>
        </authorList>
    </citation>
    <scope>NUCLEOTIDE SEQUENCE [LARGE SCALE GENOMIC DNA]</scope>
    <source>
        <strain evidence="3">KCTC 42441</strain>
    </source>
</reference>
<keyword evidence="3" id="KW-1185">Reference proteome</keyword>
<evidence type="ECO:0000313" key="2">
    <source>
        <dbReference type="EMBL" id="MFC3715120.1"/>
    </source>
</evidence>
<dbReference type="PANTHER" id="PTHR35561">
    <property type="entry name" value="RNA 2',3'-CYCLIC PHOSPHODIESTERASE"/>
    <property type="match status" value="1"/>
</dbReference>
<dbReference type="InterPro" id="IPR009097">
    <property type="entry name" value="Cyclic_Pdiesterase"/>
</dbReference>
<proteinExistence type="predicted"/>
<name>A0ABV7XG42_9GAMM</name>
<comment type="caution">
    <text evidence="2">The sequence shown here is derived from an EMBL/GenBank/DDBJ whole genome shotgun (WGS) entry which is preliminary data.</text>
</comment>
<dbReference type="PANTHER" id="PTHR35561:SF1">
    <property type="entry name" value="RNA 2',3'-CYCLIC PHOSPHODIESTERASE"/>
    <property type="match status" value="1"/>
</dbReference>
<evidence type="ECO:0000256" key="1">
    <source>
        <dbReference type="ARBA" id="ARBA00022801"/>
    </source>
</evidence>
<keyword evidence="2" id="KW-0436">Ligase</keyword>
<dbReference type="Proteomes" id="UP001595705">
    <property type="component" value="Unassembled WGS sequence"/>
</dbReference>
<evidence type="ECO:0000313" key="3">
    <source>
        <dbReference type="Proteomes" id="UP001595705"/>
    </source>
</evidence>